<accession>A0ABW5NJX7</accession>
<dbReference type="PROSITE" id="PS51186">
    <property type="entry name" value="GNAT"/>
    <property type="match status" value="1"/>
</dbReference>
<dbReference type="Gene3D" id="3.40.630.30">
    <property type="match status" value="1"/>
</dbReference>
<dbReference type="RefSeq" id="WP_380868803.1">
    <property type="nucleotide sequence ID" value="NZ_JBHUMA010000006.1"/>
</dbReference>
<dbReference type="CDD" id="cd04301">
    <property type="entry name" value="NAT_SF"/>
    <property type="match status" value="1"/>
</dbReference>
<dbReference type="InterPro" id="IPR050769">
    <property type="entry name" value="NAT_camello-type"/>
</dbReference>
<protein>
    <submittedName>
        <fullName evidence="3">GNAT family N-acetyltransferase</fullName>
    </submittedName>
</protein>
<keyword evidence="4" id="KW-1185">Reference proteome</keyword>
<dbReference type="SUPFAM" id="SSF55729">
    <property type="entry name" value="Acyl-CoA N-acyltransferases (Nat)"/>
    <property type="match status" value="1"/>
</dbReference>
<dbReference type="PANTHER" id="PTHR13947">
    <property type="entry name" value="GNAT FAMILY N-ACETYLTRANSFERASE"/>
    <property type="match status" value="1"/>
</dbReference>
<dbReference type="EMBL" id="JBHUMA010000006">
    <property type="protein sequence ID" value="MFD2598695.1"/>
    <property type="molecule type" value="Genomic_DNA"/>
</dbReference>
<organism evidence="3 4">
    <name type="scientific">Sphingobacterium corticis</name>
    <dbReference type="NCBI Taxonomy" id="1812823"/>
    <lineage>
        <taxon>Bacteria</taxon>
        <taxon>Pseudomonadati</taxon>
        <taxon>Bacteroidota</taxon>
        <taxon>Sphingobacteriia</taxon>
        <taxon>Sphingobacteriales</taxon>
        <taxon>Sphingobacteriaceae</taxon>
        <taxon>Sphingobacterium</taxon>
    </lineage>
</organism>
<dbReference type="Proteomes" id="UP001597393">
    <property type="component" value="Unassembled WGS sequence"/>
</dbReference>
<sequence>MADFHIRQVYLTTANEVVNYVMGARKELFPMLDHERLPKDLAKFEATYIDQEIGFFLEARDHADRLIGVLGLVAYDHRFSFLSFSAGCVAEVVRLYIDPSHRRRGLAANMVDKLISYARHQKIHTLYLHTHPFLTGAYDFWLKMGFETVAEREHSGFDTIHMQRKL</sequence>
<gene>
    <name evidence="3" type="ORF">ACFSQ3_06995</name>
</gene>
<evidence type="ECO:0000256" key="1">
    <source>
        <dbReference type="ARBA" id="ARBA00022679"/>
    </source>
</evidence>
<dbReference type="InterPro" id="IPR000182">
    <property type="entry name" value="GNAT_dom"/>
</dbReference>
<reference evidence="4" key="1">
    <citation type="journal article" date="2019" name="Int. J. Syst. Evol. Microbiol.">
        <title>The Global Catalogue of Microorganisms (GCM) 10K type strain sequencing project: providing services to taxonomists for standard genome sequencing and annotation.</title>
        <authorList>
            <consortium name="The Broad Institute Genomics Platform"/>
            <consortium name="The Broad Institute Genome Sequencing Center for Infectious Disease"/>
            <person name="Wu L."/>
            <person name="Ma J."/>
        </authorList>
    </citation>
    <scope>NUCLEOTIDE SEQUENCE [LARGE SCALE GENOMIC DNA]</scope>
    <source>
        <strain evidence="4">KCTC 42248</strain>
    </source>
</reference>
<proteinExistence type="predicted"/>
<keyword evidence="1" id="KW-0808">Transferase</keyword>
<dbReference type="InterPro" id="IPR016181">
    <property type="entry name" value="Acyl_CoA_acyltransferase"/>
</dbReference>
<evidence type="ECO:0000313" key="3">
    <source>
        <dbReference type="EMBL" id="MFD2598695.1"/>
    </source>
</evidence>
<feature type="domain" description="N-acetyltransferase" evidence="2">
    <location>
        <begin position="15"/>
        <end position="166"/>
    </location>
</feature>
<evidence type="ECO:0000259" key="2">
    <source>
        <dbReference type="PROSITE" id="PS51186"/>
    </source>
</evidence>
<dbReference type="PANTHER" id="PTHR13947:SF37">
    <property type="entry name" value="LD18367P"/>
    <property type="match status" value="1"/>
</dbReference>
<name>A0ABW5NJX7_9SPHI</name>
<dbReference type="Pfam" id="PF00583">
    <property type="entry name" value="Acetyltransf_1"/>
    <property type="match status" value="1"/>
</dbReference>
<comment type="caution">
    <text evidence="3">The sequence shown here is derived from an EMBL/GenBank/DDBJ whole genome shotgun (WGS) entry which is preliminary data.</text>
</comment>
<evidence type="ECO:0000313" key="4">
    <source>
        <dbReference type="Proteomes" id="UP001597393"/>
    </source>
</evidence>